<keyword evidence="3" id="KW-1185">Reference proteome</keyword>
<dbReference type="Proteomes" id="UP000464507">
    <property type="component" value="Chromosome"/>
</dbReference>
<dbReference type="InterPro" id="IPR029058">
    <property type="entry name" value="AB_hydrolase_fold"/>
</dbReference>
<dbReference type="PANTHER" id="PTHR46623">
    <property type="entry name" value="CARBOXYMETHYLENEBUTENOLIDASE-RELATED"/>
    <property type="match status" value="1"/>
</dbReference>
<dbReference type="InterPro" id="IPR002925">
    <property type="entry name" value="Dienelactn_hydro"/>
</dbReference>
<keyword evidence="2" id="KW-0378">Hydrolase</keyword>
<sequence length="215" mass="23154">MTEIVPIPSPGVALEYGEPGNPIVVLIHDWFGRLPSLGFYAEALVRHGFRVVVPDLYNGVATTDEVTAQRLLDELDVGFALSLIDDAIEEGRAQGSDRVGVIGFAMGGWIALLHAQAGSADAVVAYYASLEGKDHGVIPCPVQLHLAANDDWAEGQDPDSFVDRLKEHGTPVSRYAYPGTRHGFANATIPRSLHAQSASLAYARAARFLELHLLE</sequence>
<dbReference type="EMBL" id="CP017146">
    <property type="protein sequence ID" value="QHO70923.1"/>
    <property type="molecule type" value="Genomic_DNA"/>
</dbReference>
<dbReference type="SUPFAM" id="SSF53474">
    <property type="entry name" value="alpha/beta-Hydrolases"/>
    <property type="match status" value="1"/>
</dbReference>
<accession>A0A7L5AJY6</accession>
<evidence type="ECO:0000313" key="2">
    <source>
        <dbReference type="EMBL" id="QHO70923.1"/>
    </source>
</evidence>
<dbReference type="RefSeq" id="WP_161884968.1">
    <property type="nucleotide sequence ID" value="NZ_CP017146.1"/>
</dbReference>
<dbReference type="GO" id="GO:0016787">
    <property type="term" value="F:hydrolase activity"/>
    <property type="evidence" value="ECO:0007669"/>
    <property type="project" value="UniProtKB-KW"/>
</dbReference>
<gene>
    <name evidence="2" type="ORF">BHD05_02155</name>
</gene>
<evidence type="ECO:0000313" key="3">
    <source>
        <dbReference type="Proteomes" id="UP000464507"/>
    </source>
</evidence>
<dbReference type="InterPro" id="IPR051049">
    <property type="entry name" value="Dienelactone_hydrolase-like"/>
</dbReference>
<organism evidence="2 3">
    <name type="scientific">Marisediminicola antarctica</name>
    <dbReference type="NCBI Taxonomy" id="674079"/>
    <lineage>
        <taxon>Bacteria</taxon>
        <taxon>Bacillati</taxon>
        <taxon>Actinomycetota</taxon>
        <taxon>Actinomycetes</taxon>
        <taxon>Micrococcales</taxon>
        <taxon>Microbacteriaceae</taxon>
        <taxon>Marisediminicola</taxon>
    </lineage>
</organism>
<dbReference type="PANTHER" id="PTHR46623:SF7">
    <property type="entry name" value="CARBOXYMETHYLENEBUTENOLIDASE"/>
    <property type="match status" value="1"/>
</dbReference>
<dbReference type="Pfam" id="PF01738">
    <property type="entry name" value="DLH"/>
    <property type="match status" value="1"/>
</dbReference>
<dbReference type="KEGG" id="mant:BHD05_02155"/>
<dbReference type="AlphaFoldDB" id="A0A7L5AJY6"/>
<reference evidence="2 3" key="1">
    <citation type="submission" date="2016-09" db="EMBL/GenBank/DDBJ databases">
        <title>Complete genome sequence of microbes from the polar regions.</title>
        <authorList>
            <person name="Liao L."/>
            <person name="Chen B."/>
        </authorList>
    </citation>
    <scope>NUCLEOTIDE SEQUENCE [LARGE SCALE GENOMIC DNA]</scope>
    <source>
        <strain evidence="2 3">ZS314</strain>
    </source>
</reference>
<dbReference type="OrthoDB" id="9787933at2"/>
<evidence type="ECO:0000259" key="1">
    <source>
        <dbReference type="Pfam" id="PF01738"/>
    </source>
</evidence>
<protein>
    <submittedName>
        <fullName evidence="2">Dienelactone hydrolase</fullName>
    </submittedName>
</protein>
<feature type="domain" description="Dienelactone hydrolase" evidence="1">
    <location>
        <begin position="20"/>
        <end position="210"/>
    </location>
</feature>
<proteinExistence type="predicted"/>
<name>A0A7L5AJY6_9MICO</name>
<dbReference type="Gene3D" id="3.40.50.1820">
    <property type="entry name" value="alpha/beta hydrolase"/>
    <property type="match status" value="1"/>
</dbReference>